<feature type="domain" description="CHHC U11-48K-type" evidence="5">
    <location>
        <begin position="27"/>
        <end position="50"/>
    </location>
</feature>
<evidence type="ECO:0000256" key="3">
    <source>
        <dbReference type="ARBA" id="ARBA00022833"/>
    </source>
</evidence>
<dbReference type="EMBL" id="LJIJ01000136">
    <property type="protein sequence ID" value="ODN01872.1"/>
    <property type="molecule type" value="Genomic_DNA"/>
</dbReference>
<dbReference type="OrthoDB" id="10069248at2759"/>
<dbReference type="Pfam" id="PF05253">
    <property type="entry name" value="zf-U11-48K"/>
    <property type="match status" value="1"/>
</dbReference>
<organism evidence="6 7">
    <name type="scientific">Orchesella cincta</name>
    <name type="common">Springtail</name>
    <name type="synonym">Podura cincta</name>
    <dbReference type="NCBI Taxonomy" id="48709"/>
    <lineage>
        <taxon>Eukaryota</taxon>
        <taxon>Metazoa</taxon>
        <taxon>Ecdysozoa</taxon>
        <taxon>Arthropoda</taxon>
        <taxon>Hexapoda</taxon>
        <taxon>Collembola</taxon>
        <taxon>Entomobryomorpha</taxon>
        <taxon>Entomobryoidea</taxon>
        <taxon>Orchesellidae</taxon>
        <taxon>Orchesellinae</taxon>
        <taxon>Orchesella</taxon>
    </lineage>
</organism>
<sequence length="241" mass="27226">MAIPTGEFKAVSDDCRINYNLLPGEVLMTCPYNLSHAVRKTKFASHVLNCYRLHCKEQASKGQPSLFAICKFERTHHVRNELLAHHESTCEIGVRRAREDVDDDWGMDPNPFKALKQDFSGAANGSTSLDSEADWEDEPCQGMFDPEQRIRELRKSGYAVVKYPPPGLSKSEKKEFYEKEKELMTGYSQMRFLQSVKQSNTTKEVQSQSSASVTYSAWDDGVAVPIKEEEAARSKAKGYTP</sequence>
<feature type="region of interest" description="Disordered" evidence="4">
    <location>
        <begin position="116"/>
        <end position="139"/>
    </location>
</feature>
<evidence type="ECO:0000256" key="2">
    <source>
        <dbReference type="ARBA" id="ARBA00022771"/>
    </source>
</evidence>
<proteinExistence type="predicted"/>
<keyword evidence="3" id="KW-0862">Zinc</keyword>
<reference evidence="6 7" key="1">
    <citation type="journal article" date="2016" name="Genome Biol. Evol.">
        <title>Gene Family Evolution Reflects Adaptation to Soil Environmental Stressors in the Genome of the Collembolan Orchesella cincta.</title>
        <authorList>
            <person name="Faddeeva-Vakhrusheva A."/>
            <person name="Derks M.F."/>
            <person name="Anvar S.Y."/>
            <person name="Agamennone V."/>
            <person name="Suring W."/>
            <person name="Smit S."/>
            <person name="van Straalen N.M."/>
            <person name="Roelofs D."/>
        </authorList>
    </citation>
    <scope>NUCLEOTIDE SEQUENCE [LARGE SCALE GENOMIC DNA]</scope>
    <source>
        <tissue evidence="6">Mixed pool</tissue>
    </source>
</reference>
<keyword evidence="7" id="KW-1185">Reference proteome</keyword>
<keyword evidence="2" id="KW-0863">Zinc-finger</keyword>
<name>A0A1D2N9E4_ORCCI</name>
<evidence type="ECO:0000256" key="1">
    <source>
        <dbReference type="ARBA" id="ARBA00022723"/>
    </source>
</evidence>
<dbReference type="AlphaFoldDB" id="A0A1D2N9E4"/>
<evidence type="ECO:0000256" key="4">
    <source>
        <dbReference type="SAM" id="MobiDB-lite"/>
    </source>
</evidence>
<dbReference type="InterPro" id="IPR022776">
    <property type="entry name" value="TRM13/UPF0224_CHHC_Znf_dom"/>
</dbReference>
<protein>
    <submittedName>
        <fullName evidence="6">Gametocyte-specific factor 1</fullName>
    </submittedName>
</protein>
<evidence type="ECO:0000259" key="5">
    <source>
        <dbReference type="Pfam" id="PF05253"/>
    </source>
</evidence>
<dbReference type="Proteomes" id="UP000094527">
    <property type="component" value="Unassembled WGS sequence"/>
</dbReference>
<comment type="caution">
    <text evidence="6">The sequence shown here is derived from an EMBL/GenBank/DDBJ whole genome shotgun (WGS) entry which is preliminary data.</text>
</comment>
<gene>
    <name evidence="6" type="ORF">Ocin01_04811</name>
</gene>
<evidence type="ECO:0000313" key="6">
    <source>
        <dbReference type="EMBL" id="ODN01872.1"/>
    </source>
</evidence>
<evidence type="ECO:0000313" key="7">
    <source>
        <dbReference type="Proteomes" id="UP000094527"/>
    </source>
</evidence>
<dbReference type="GO" id="GO:0008270">
    <property type="term" value="F:zinc ion binding"/>
    <property type="evidence" value="ECO:0007669"/>
    <property type="project" value="UniProtKB-KW"/>
</dbReference>
<accession>A0A1D2N9E4</accession>
<keyword evidence="1" id="KW-0479">Metal-binding</keyword>